<evidence type="ECO:0000259" key="3">
    <source>
        <dbReference type="PROSITE" id="PS50943"/>
    </source>
</evidence>
<organism evidence="4 5">
    <name type="scientific">Halomonas halmophila</name>
    <dbReference type="NCBI Taxonomy" id="252"/>
    <lineage>
        <taxon>Bacteria</taxon>
        <taxon>Pseudomonadati</taxon>
        <taxon>Pseudomonadota</taxon>
        <taxon>Gammaproteobacteria</taxon>
        <taxon>Oceanospirillales</taxon>
        <taxon>Halomonadaceae</taxon>
        <taxon>Halomonas</taxon>
    </lineage>
</organism>
<dbReference type="InterPro" id="IPR013430">
    <property type="entry name" value="Toxin_antidote_HigA"/>
</dbReference>
<proteinExistence type="predicted"/>
<feature type="domain" description="HTH cro/C1-type" evidence="3">
    <location>
        <begin position="32"/>
        <end position="77"/>
    </location>
</feature>
<reference evidence="4 5" key="1">
    <citation type="submission" date="2019-06" db="EMBL/GenBank/DDBJ databases">
        <title>Whole genome shotgun sequence of Halomonas halmophila NBRC 15537.</title>
        <authorList>
            <person name="Hosoyama A."/>
            <person name="Uohara A."/>
            <person name="Ohji S."/>
            <person name="Ichikawa N."/>
        </authorList>
    </citation>
    <scope>NUCLEOTIDE SEQUENCE [LARGE SCALE GENOMIC DNA]</scope>
    <source>
        <strain evidence="4 5">NBRC 15537</strain>
    </source>
</reference>
<gene>
    <name evidence="4" type="ORF">HHA01_12780</name>
</gene>
<keyword evidence="1" id="KW-0238">DNA-binding</keyword>
<dbReference type="PANTHER" id="PTHR36924">
    <property type="entry name" value="ANTITOXIN HIGA-1"/>
    <property type="match status" value="1"/>
</dbReference>
<dbReference type="SUPFAM" id="SSF47413">
    <property type="entry name" value="lambda repressor-like DNA-binding domains"/>
    <property type="match status" value="1"/>
</dbReference>
<evidence type="ECO:0000313" key="5">
    <source>
        <dbReference type="Proteomes" id="UP000319812"/>
    </source>
</evidence>
<dbReference type="Pfam" id="PF01381">
    <property type="entry name" value="HTH_3"/>
    <property type="match status" value="1"/>
</dbReference>
<dbReference type="GO" id="GO:0003677">
    <property type="term" value="F:DNA binding"/>
    <property type="evidence" value="ECO:0007669"/>
    <property type="project" value="UniProtKB-KW"/>
</dbReference>
<dbReference type="CDD" id="cd00093">
    <property type="entry name" value="HTH_XRE"/>
    <property type="match status" value="1"/>
</dbReference>
<dbReference type="Gene3D" id="1.10.260.40">
    <property type="entry name" value="lambda repressor-like DNA-binding domains"/>
    <property type="match status" value="1"/>
</dbReference>
<evidence type="ECO:0000313" key="4">
    <source>
        <dbReference type="EMBL" id="GED22301.1"/>
    </source>
</evidence>
<protein>
    <submittedName>
        <fullName evidence="4">Transcriptional regulator</fullName>
    </submittedName>
</protein>
<dbReference type="SMART" id="SM00530">
    <property type="entry name" value="HTH_XRE"/>
    <property type="match status" value="1"/>
</dbReference>
<sequence>MTMSILNTTGLQRKPTHPGEMLKEDFMPDYDLTVAGLAESLGVSRQSINELLRERRAVSPEMALRLARLFGNTPEFWLNAQRAVDLWAAAQSVQKEVDRIKPLSAA</sequence>
<keyword evidence="5" id="KW-1185">Reference proteome</keyword>
<accession>A0A4Y4F5B3</accession>
<dbReference type="EMBL" id="BJOC01000018">
    <property type="protein sequence ID" value="GED22301.1"/>
    <property type="molecule type" value="Genomic_DNA"/>
</dbReference>
<evidence type="ECO:0000256" key="1">
    <source>
        <dbReference type="ARBA" id="ARBA00023125"/>
    </source>
</evidence>
<comment type="caution">
    <text evidence="4">The sequence shown here is derived from an EMBL/GenBank/DDBJ whole genome shotgun (WGS) entry which is preliminary data.</text>
</comment>
<dbReference type="Proteomes" id="UP000319812">
    <property type="component" value="Unassembled WGS sequence"/>
</dbReference>
<evidence type="ECO:0000256" key="2">
    <source>
        <dbReference type="SAM" id="MobiDB-lite"/>
    </source>
</evidence>
<dbReference type="InterPro" id="IPR010982">
    <property type="entry name" value="Lambda_DNA-bd_dom_sf"/>
</dbReference>
<name>A0A4Y4F5B3_9GAMM</name>
<feature type="region of interest" description="Disordered" evidence="2">
    <location>
        <begin position="1"/>
        <end position="22"/>
    </location>
</feature>
<dbReference type="NCBIfam" id="TIGR02607">
    <property type="entry name" value="antidote_HigA"/>
    <property type="match status" value="1"/>
</dbReference>
<feature type="compositionally biased region" description="Polar residues" evidence="2">
    <location>
        <begin position="1"/>
        <end position="11"/>
    </location>
</feature>
<dbReference type="PANTHER" id="PTHR36924:SF1">
    <property type="entry name" value="ANTITOXIN HIGA-1"/>
    <property type="match status" value="1"/>
</dbReference>
<dbReference type="InterPro" id="IPR001387">
    <property type="entry name" value="Cro/C1-type_HTH"/>
</dbReference>
<dbReference type="AlphaFoldDB" id="A0A4Y4F5B3"/>
<dbReference type="PROSITE" id="PS50943">
    <property type="entry name" value="HTH_CROC1"/>
    <property type="match status" value="1"/>
</dbReference>